<gene>
    <name evidence="2" type="ORF">Bealeia1_01463</name>
</gene>
<dbReference type="InterPro" id="IPR050870">
    <property type="entry name" value="FAST_kinase"/>
</dbReference>
<evidence type="ECO:0000313" key="2">
    <source>
        <dbReference type="EMBL" id="WVX67264.1"/>
    </source>
</evidence>
<sequence length="741" mass="84715">MFYRVSLVLLTGTILGSVSSPALLEASGGEGYHKDHRGNNKHSNDQRDYSQKTRSDGKSNSEIKHEKKGYFPENKKSENSLNFQGKKKKGSGASNNSQPSQEKIDLKKIDFTKSLESIRDFNSLFSFLKDNFHNPQSVVKWCNTIRDIIKDKNHRDYKRNINNIFIARVLTSLGQAVKKNPKLKSVLDEYFRAQTEFLDLWEDRAFSFLEQNTFKEQELSNIFYGNAQLGGILGSNFLKKWEEEATNHLKSFNEQELSNIFYGNALLGGKWSDNFLKAWEERALSRLDKFGQQGLSNIFYGNALLGGKWSRDFLAKWETQALSRLNEFKEQELSNIFYGNAQLGGILGSNFLKKWEEEATNHLKSFNEQELSNIFYGNAQLGGKLSSNFLAKWETEALSHVSKFNEQELSNIFYGNAKLGGKLSDKFLANWEIQALSHVSKFNEQELSNIFYGQALLGNPFSQKFVGAWKETFLSKRTNGEFQDPSAEIHSIYLAIQRFNLQKEFAEDLFQEIKLLSKKHGKKNKITTSQLQNSVFESLQSYSKDKDLGDLEEEAFFESVMSPVDIYLKKYGIVVEVQGPSHFLSDHKTAKPEDRLKEHILLNDSEGKVCSVLAIPYFEWNLLKNEQEKFGYFNEKLSPILQTLNLSSPHQETSKGRENFKSSAMNIVLNLGEGKDLNESNLRLAYKKRKFLFSNDGSDKNTMPDAQKTPENKESEINLPFKKRLLPQSSGEIDFSNGAES</sequence>
<dbReference type="RefSeq" id="WP_338453488.1">
    <property type="nucleotide sequence ID" value="NZ_CP133270.1"/>
</dbReference>
<dbReference type="EMBL" id="CP133270">
    <property type="protein sequence ID" value="WVX67264.1"/>
    <property type="molecule type" value="Genomic_DNA"/>
</dbReference>
<feature type="compositionally biased region" description="Basic and acidic residues" evidence="1">
    <location>
        <begin position="42"/>
        <end position="78"/>
    </location>
</feature>
<name>A0ABZ2C4C3_9PROT</name>
<evidence type="ECO:0000256" key="1">
    <source>
        <dbReference type="SAM" id="MobiDB-lite"/>
    </source>
</evidence>
<reference evidence="2 3" key="1">
    <citation type="journal article" date="2024" name="Environ. Microbiol.">
        <title>Novel evolutionary insights on the interactions of the Holosporales (Alphaproteobacteria) with eukaryotic hosts from comparative genomics.</title>
        <authorList>
            <person name="Giovannini M."/>
            <person name="Petroni G."/>
            <person name="Castelli M."/>
        </authorList>
    </citation>
    <scope>NUCLEOTIDE SEQUENCE [LARGE SCALE GENOMIC DNA]</scope>
    <source>
        <strain evidence="2 3">US_Bl 15I1</strain>
    </source>
</reference>
<keyword evidence="3" id="KW-1185">Reference proteome</keyword>
<dbReference type="Proteomes" id="UP001330434">
    <property type="component" value="Chromosome"/>
</dbReference>
<feature type="region of interest" description="Disordered" evidence="1">
    <location>
        <begin position="696"/>
        <end position="741"/>
    </location>
</feature>
<organism evidence="2 3">
    <name type="scientific">Candidatus Bealeia paramacronuclearis</name>
    <dbReference type="NCBI Taxonomy" id="1921001"/>
    <lineage>
        <taxon>Bacteria</taxon>
        <taxon>Pseudomonadati</taxon>
        <taxon>Pseudomonadota</taxon>
        <taxon>Alphaproteobacteria</taxon>
        <taxon>Holosporales</taxon>
        <taxon>Holosporaceae</taxon>
        <taxon>Candidatus Bealeia</taxon>
    </lineage>
</organism>
<dbReference type="PANTHER" id="PTHR21228">
    <property type="entry name" value="FAST LEU-RICH DOMAIN-CONTAINING"/>
    <property type="match status" value="1"/>
</dbReference>
<proteinExistence type="predicted"/>
<evidence type="ECO:0000313" key="3">
    <source>
        <dbReference type="Proteomes" id="UP001330434"/>
    </source>
</evidence>
<protein>
    <submittedName>
        <fullName evidence="2">RAP domain-containing protein</fullName>
    </submittedName>
</protein>
<accession>A0ABZ2C4C3</accession>
<dbReference type="PANTHER" id="PTHR21228:SF40">
    <property type="entry name" value="LD45607P"/>
    <property type="match status" value="1"/>
</dbReference>
<feature type="region of interest" description="Disordered" evidence="1">
    <location>
        <begin position="26"/>
        <end position="101"/>
    </location>
</feature>